<dbReference type="EMBL" id="JADILX010000105">
    <property type="protein sequence ID" value="MBO8486195.1"/>
    <property type="molecule type" value="Genomic_DNA"/>
</dbReference>
<dbReference type="SUPFAM" id="SSF52833">
    <property type="entry name" value="Thioredoxin-like"/>
    <property type="match status" value="1"/>
</dbReference>
<dbReference type="InterPro" id="IPR013740">
    <property type="entry name" value="Redoxin"/>
</dbReference>
<reference evidence="2" key="2">
    <citation type="journal article" date="2021" name="PeerJ">
        <title>Extensive microbial diversity within the chicken gut microbiome revealed by metagenomics and culture.</title>
        <authorList>
            <person name="Gilroy R."/>
            <person name="Ravi A."/>
            <person name="Getino M."/>
            <person name="Pursley I."/>
            <person name="Horton D.L."/>
            <person name="Alikhan N.F."/>
            <person name="Baker D."/>
            <person name="Gharbi K."/>
            <person name="Hall N."/>
            <person name="Watson M."/>
            <person name="Adriaenssens E.M."/>
            <person name="Foster-Nyarko E."/>
            <person name="Jarju S."/>
            <person name="Secka A."/>
            <person name="Antonio M."/>
            <person name="Oren A."/>
            <person name="Chaudhuri R.R."/>
            <person name="La Ragione R."/>
            <person name="Hildebrand F."/>
            <person name="Pallen M.J."/>
        </authorList>
    </citation>
    <scope>NUCLEOTIDE SEQUENCE</scope>
    <source>
        <strain evidence="2">B2-16538</strain>
    </source>
</reference>
<evidence type="ECO:0000259" key="1">
    <source>
        <dbReference type="PROSITE" id="PS51352"/>
    </source>
</evidence>
<dbReference type="Pfam" id="PF08534">
    <property type="entry name" value="Redoxin"/>
    <property type="match status" value="1"/>
</dbReference>
<dbReference type="Proteomes" id="UP000823750">
    <property type="component" value="Unassembled WGS sequence"/>
</dbReference>
<dbReference type="InterPro" id="IPR036249">
    <property type="entry name" value="Thioredoxin-like_sf"/>
</dbReference>
<sequence>MSVLTGCIRDGLPDGADLQPGDSLPEFSVTLDDGSTVDTSWLRASVSCVVFFHTGCPDCRQVLPFMSELYSAYSGRVRFLFMSREEGYGDVSGYWAENGYEMPFCAMKDRYVYSLFAREGVPRIYISERGGLICHVFDDSQLPGRDDVEGAMLEALGAGQPDGE</sequence>
<dbReference type="PANTHER" id="PTHR42852">
    <property type="entry name" value="THIOL:DISULFIDE INTERCHANGE PROTEIN DSBE"/>
    <property type="match status" value="1"/>
</dbReference>
<dbReference type="InterPro" id="IPR050553">
    <property type="entry name" value="Thioredoxin_ResA/DsbE_sf"/>
</dbReference>
<dbReference type="CDD" id="cd02966">
    <property type="entry name" value="TlpA_like_family"/>
    <property type="match status" value="1"/>
</dbReference>
<proteinExistence type="predicted"/>
<dbReference type="InterPro" id="IPR013766">
    <property type="entry name" value="Thioredoxin_domain"/>
</dbReference>
<dbReference type="AlphaFoldDB" id="A0A9D9J3V4"/>
<dbReference type="PANTHER" id="PTHR42852:SF17">
    <property type="entry name" value="THIOREDOXIN-LIKE PROTEIN HI_1115"/>
    <property type="match status" value="1"/>
</dbReference>
<organism evidence="2 3">
    <name type="scientific">Candidatus Cryptobacteroides excrementavium</name>
    <dbReference type="NCBI Taxonomy" id="2840759"/>
    <lineage>
        <taxon>Bacteria</taxon>
        <taxon>Pseudomonadati</taxon>
        <taxon>Bacteroidota</taxon>
        <taxon>Bacteroidia</taxon>
        <taxon>Bacteroidales</taxon>
        <taxon>Candidatus Cryptobacteroides</taxon>
    </lineage>
</organism>
<reference evidence="2" key="1">
    <citation type="submission" date="2020-10" db="EMBL/GenBank/DDBJ databases">
        <authorList>
            <person name="Gilroy R."/>
        </authorList>
    </citation>
    <scope>NUCLEOTIDE SEQUENCE</scope>
    <source>
        <strain evidence="2">B2-16538</strain>
    </source>
</reference>
<accession>A0A9D9J3V4</accession>
<feature type="domain" description="Thioredoxin" evidence="1">
    <location>
        <begin position="18"/>
        <end position="161"/>
    </location>
</feature>
<gene>
    <name evidence="2" type="ORF">IAB78_07200</name>
</gene>
<evidence type="ECO:0000313" key="2">
    <source>
        <dbReference type="EMBL" id="MBO8486195.1"/>
    </source>
</evidence>
<dbReference type="PROSITE" id="PS51352">
    <property type="entry name" value="THIOREDOXIN_2"/>
    <property type="match status" value="1"/>
</dbReference>
<dbReference type="Gene3D" id="3.40.30.10">
    <property type="entry name" value="Glutaredoxin"/>
    <property type="match status" value="1"/>
</dbReference>
<dbReference type="GO" id="GO:0016491">
    <property type="term" value="F:oxidoreductase activity"/>
    <property type="evidence" value="ECO:0007669"/>
    <property type="project" value="InterPro"/>
</dbReference>
<evidence type="ECO:0000313" key="3">
    <source>
        <dbReference type="Proteomes" id="UP000823750"/>
    </source>
</evidence>
<comment type="caution">
    <text evidence="2">The sequence shown here is derived from an EMBL/GenBank/DDBJ whole genome shotgun (WGS) entry which is preliminary data.</text>
</comment>
<name>A0A9D9J3V4_9BACT</name>
<protein>
    <submittedName>
        <fullName evidence="2">TlpA family protein disulfide reductase</fullName>
    </submittedName>
</protein>